<proteinExistence type="predicted"/>
<reference evidence="2" key="1">
    <citation type="submission" date="2023-01" db="EMBL/GenBank/DDBJ databases">
        <authorList>
            <person name="Van Ghelder C."/>
            <person name="Rancurel C."/>
        </authorList>
    </citation>
    <scope>NUCLEOTIDE SEQUENCE</scope>
    <source>
        <strain evidence="2">CNCM I-4278</strain>
    </source>
</reference>
<protein>
    <submittedName>
        <fullName evidence="2">Uncharacterized protein</fullName>
    </submittedName>
</protein>
<name>A0A9W4U2W9_9PLEO</name>
<feature type="region of interest" description="Disordered" evidence="1">
    <location>
        <begin position="1"/>
        <end position="92"/>
    </location>
</feature>
<sequence length="503" mass="56776">MTGRRKTRSSRKTAPVASRGASTPQKHETTSSKEIVSEERLRAGVALDTPSDTVIELQSSSRVNEGDNTHDQSAIQTDEPETRSKEAALAKSSHRKPMLRYSFKASTITTKSPSTPWVDTTERFNLNDILPSLISLEKSLPSLPTQYHWFSDALPVSALFPPGIPLTVKEINAYYPHHIRYPDVMLRFVNNGYRHGDIHSIQSFFRSIAVPLTKMQLGQLMRDCLLKKAPKFKVTEGAWEGKPDPCLSTAPFVPTQNILGKMGGGFTVPTFDQLLKGLKFLPEGDDARELTTCLVWYLEHRDRFTPRLEFNVLHVQLLLRALQIPLPPYGDRNLNREGFDEWRNKGAYQERKVEDIPSTEWDDAVEVTPEKYDGRSVVEIDIKKETVKLHISMQTRHILTYPYMCLNELVQSLKGESDVPSDTTKTPPTPKEPPLPVPNAQNPSPKKDPSATLESFQDKFRGYRIPKRIRSSTSESSPAIPSHKKVRFKSPSDIDSPAPPKKR</sequence>
<feature type="compositionally biased region" description="Basic and acidic residues" evidence="1">
    <location>
        <begin position="25"/>
        <end position="42"/>
    </location>
</feature>
<feature type="compositionally biased region" description="Basic residues" evidence="1">
    <location>
        <begin position="1"/>
        <end position="11"/>
    </location>
</feature>
<evidence type="ECO:0000313" key="3">
    <source>
        <dbReference type="Proteomes" id="UP001152607"/>
    </source>
</evidence>
<dbReference type="OrthoDB" id="3796227at2759"/>
<comment type="caution">
    <text evidence="2">The sequence shown here is derived from an EMBL/GenBank/DDBJ whole genome shotgun (WGS) entry which is preliminary data.</text>
</comment>
<evidence type="ECO:0000313" key="2">
    <source>
        <dbReference type="EMBL" id="CAI6230518.1"/>
    </source>
</evidence>
<feature type="compositionally biased region" description="Pro residues" evidence="1">
    <location>
        <begin position="427"/>
        <end position="437"/>
    </location>
</feature>
<feature type="compositionally biased region" description="Polar residues" evidence="1">
    <location>
        <begin position="50"/>
        <end position="63"/>
    </location>
</feature>
<dbReference type="Proteomes" id="UP001152607">
    <property type="component" value="Unassembled WGS sequence"/>
</dbReference>
<dbReference type="EMBL" id="CAOQHR010000001">
    <property type="protein sequence ID" value="CAI6230518.1"/>
    <property type="molecule type" value="Genomic_DNA"/>
</dbReference>
<keyword evidence="3" id="KW-1185">Reference proteome</keyword>
<gene>
    <name evidence="2" type="ORF">PDIGIT_LOCUS197</name>
</gene>
<accession>A0A9W4U2W9</accession>
<evidence type="ECO:0000256" key="1">
    <source>
        <dbReference type="SAM" id="MobiDB-lite"/>
    </source>
</evidence>
<organism evidence="2 3">
    <name type="scientific">Periconia digitata</name>
    <dbReference type="NCBI Taxonomy" id="1303443"/>
    <lineage>
        <taxon>Eukaryota</taxon>
        <taxon>Fungi</taxon>
        <taxon>Dikarya</taxon>
        <taxon>Ascomycota</taxon>
        <taxon>Pezizomycotina</taxon>
        <taxon>Dothideomycetes</taxon>
        <taxon>Pleosporomycetidae</taxon>
        <taxon>Pleosporales</taxon>
        <taxon>Massarineae</taxon>
        <taxon>Periconiaceae</taxon>
        <taxon>Periconia</taxon>
    </lineage>
</organism>
<feature type="compositionally biased region" description="Low complexity" evidence="1">
    <location>
        <begin position="471"/>
        <end position="481"/>
    </location>
</feature>
<feature type="region of interest" description="Disordered" evidence="1">
    <location>
        <begin position="415"/>
        <end position="503"/>
    </location>
</feature>
<dbReference type="AlphaFoldDB" id="A0A9W4U2W9"/>